<keyword evidence="3" id="KW-1185">Reference proteome</keyword>
<dbReference type="AlphaFoldDB" id="A0A0K9XJC6"/>
<protein>
    <recommendedName>
        <fullName evidence="1">DUF3631 domain-containing protein</fullName>
    </recommendedName>
</protein>
<sequence>MFAAHGDPGALPTTDIVEALRSTKGPALGTWQREDLTPRRLAILLSPYNIRSHNIRVPDGTQRKGYQRSEFTAALRRHRPDLSVNPARHDERTA</sequence>
<dbReference type="STRING" id="1678637.AC230_02005"/>
<dbReference type="EMBL" id="LFXA01000002">
    <property type="protein sequence ID" value="KNB53470.1"/>
    <property type="molecule type" value="Genomic_DNA"/>
</dbReference>
<feature type="domain" description="DUF3631" evidence="1">
    <location>
        <begin position="2"/>
        <end position="77"/>
    </location>
</feature>
<comment type="caution">
    <text evidence="2">The sequence shown here is derived from an EMBL/GenBank/DDBJ whole genome shotgun (WGS) entry which is preliminary data.</text>
</comment>
<proteinExistence type="predicted"/>
<reference evidence="3" key="1">
    <citation type="submission" date="2015-07" db="EMBL/GenBank/DDBJ databases">
        <title>Draft genome sequence of Streptomyces sp. CMAA 1322, a bacterium isolated from Caatinga biome, from dry forest semiarid of Brazil.</title>
        <authorList>
            <person name="Santos S.N."/>
            <person name="Gacesa R."/>
            <person name="Taketani R.G."/>
            <person name="Long P.F."/>
            <person name="Melo I.S."/>
        </authorList>
    </citation>
    <scope>NUCLEOTIDE SEQUENCE [LARGE SCALE GENOMIC DNA]</scope>
    <source>
        <strain evidence="3">CMAA 1322</strain>
    </source>
</reference>
<accession>A0A0K9XJC6</accession>
<gene>
    <name evidence="2" type="ORF">AC230_02005</name>
</gene>
<evidence type="ECO:0000313" key="2">
    <source>
        <dbReference type="EMBL" id="KNB53470.1"/>
    </source>
</evidence>
<dbReference type="PATRIC" id="fig|1678637.3.peg.427"/>
<evidence type="ECO:0000313" key="3">
    <source>
        <dbReference type="Proteomes" id="UP000037288"/>
    </source>
</evidence>
<dbReference type="Proteomes" id="UP000037288">
    <property type="component" value="Unassembled WGS sequence"/>
</dbReference>
<dbReference type="InterPro" id="IPR022081">
    <property type="entry name" value="DUF3631"/>
</dbReference>
<dbReference type="Pfam" id="PF12307">
    <property type="entry name" value="DUF3631"/>
    <property type="match status" value="1"/>
</dbReference>
<name>A0A0K9XJC6_9ACTN</name>
<organism evidence="2 3">
    <name type="scientific">Streptomyces caatingaensis</name>
    <dbReference type="NCBI Taxonomy" id="1678637"/>
    <lineage>
        <taxon>Bacteria</taxon>
        <taxon>Bacillati</taxon>
        <taxon>Actinomycetota</taxon>
        <taxon>Actinomycetes</taxon>
        <taxon>Kitasatosporales</taxon>
        <taxon>Streptomycetaceae</taxon>
        <taxon>Streptomyces</taxon>
    </lineage>
</organism>
<evidence type="ECO:0000259" key="1">
    <source>
        <dbReference type="Pfam" id="PF12307"/>
    </source>
</evidence>